<protein>
    <submittedName>
        <fullName evidence="1">Uncharacterized protein</fullName>
    </submittedName>
</protein>
<comment type="caution">
    <text evidence="1">The sequence shown here is derived from an EMBL/GenBank/DDBJ whole genome shotgun (WGS) entry which is preliminary data.</text>
</comment>
<dbReference type="EMBL" id="JACRTE010000004">
    <property type="protein sequence ID" value="MBC8596171.1"/>
    <property type="molecule type" value="Genomic_DNA"/>
</dbReference>
<gene>
    <name evidence="1" type="ORF">H8706_04715</name>
</gene>
<organism evidence="1 2">
    <name type="scientific">Qingrenia yutianensis</name>
    <dbReference type="NCBI Taxonomy" id="2763676"/>
    <lineage>
        <taxon>Bacteria</taxon>
        <taxon>Bacillati</taxon>
        <taxon>Bacillota</taxon>
        <taxon>Clostridia</taxon>
        <taxon>Eubacteriales</taxon>
        <taxon>Oscillospiraceae</taxon>
        <taxon>Qingrenia</taxon>
    </lineage>
</organism>
<proteinExistence type="predicted"/>
<reference evidence="1" key="1">
    <citation type="submission" date="2020-08" db="EMBL/GenBank/DDBJ databases">
        <title>Genome public.</title>
        <authorList>
            <person name="Liu C."/>
            <person name="Sun Q."/>
        </authorList>
    </citation>
    <scope>NUCLEOTIDE SEQUENCE</scope>
    <source>
        <strain evidence="1">NSJ-50</strain>
    </source>
</reference>
<dbReference type="AlphaFoldDB" id="A0A926F7J1"/>
<dbReference type="RefSeq" id="WP_262431708.1">
    <property type="nucleotide sequence ID" value="NZ_JACRTE010000004.1"/>
</dbReference>
<evidence type="ECO:0000313" key="2">
    <source>
        <dbReference type="Proteomes" id="UP000647416"/>
    </source>
</evidence>
<dbReference type="Pfam" id="PF11114">
    <property type="entry name" value="Minor_capsid_2"/>
    <property type="match status" value="1"/>
</dbReference>
<dbReference type="Proteomes" id="UP000647416">
    <property type="component" value="Unassembled WGS sequence"/>
</dbReference>
<sequence>MLTVKVSFDMTDAIVKRRGIENFGPVHNRINNIILSYCEPYIPKRSGALIASGKSGVGIVSWSVPYAKKQYYENKGRGLRGRLWFDRMWASRKGEIMAEVNRSEGIYNKNQAYANMTNGPRRLDNFGGRRWL</sequence>
<name>A0A926F7J1_9FIRM</name>
<keyword evidence="2" id="KW-1185">Reference proteome</keyword>
<dbReference type="InterPro" id="IPR021080">
    <property type="entry name" value="Minor_capsid_protein"/>
</dbReference>
<evidence type="ECO:0000313" key="1">
    <source>
        <dbReference type="EMBL" id="MBC8596171.1"/>
    </source>
</evidence>
<accession>A0A926F7J1</accession>